<accession>A0A329K3K7</accession>
<dbReference type="GO" id="GO:0004029">
    <property type="term" value="F:aldehyde dehydrogenase (NAD+) activity"/>
    <property type="evidence" value="ECO:0007669"/>
    <property type="project" value="TreeGrafter"/>
</dbReference>
<dbReference type="GO" id="GO:0005737">
    <property type="term" value="C:cytoplasm"/>
    <property type="evidence" value="ECO:0007669"/>
    <property type="project" value="TreeGrafter"/>
</dbReference>
<dbReference type="RefSeq" id="WP_112710573.1">
    <property type="nucleotide sequence ID" value="NZ_QMEU01000126.1"/>
</dbReference>
<gene>
    <name evidence="2" type="ORF">DQP58_23590</name>
</gene>
<proteinExistence type="predicted"/>
<dbReference type="Proteomes" id="UP000250347">
    <property type="component" value="Unassembled WGS sequence"/>
</dbReference>
<evidence type="ECO:0000259" key="1">
    <source>
        <dbReference type="Pfam" id="PF01370"/>
    </source>
</evidence>
<feature type="domain" description="NAD-dependent epimerase/dehydratase" evidence="1">
    <location>
        <begin position="3"/>
        <end position="189"/>
    </location>
</feature>
<name>A0A329K3K7_9MYCO</name>
<sequence>MRIFVTGATGAIGTYAVPTLVAAGHTVSALARTPGKAATLHSQGAQPVSVSLFDRDGLCRAFDGHDAVVNLASALPATHKMIVMSAWTENHRVRGEGSTNIVDAALKVGIPRLIQESVVMFYRDGGDRWIDEDWPTDPLPTAAGNRAAEANARRFAQEGGAAVVLRFGIFYGPGAAHSEQLMALARRHIGFQAGHPDSYVSSIQLADGADAVTAALEAPTGIYNVVDDQPVTARDNTNAMAEAVGTAAWLRAPGRAGLLLGKRTTSITRSLRVRNNRFRASTEWKPRYSSVWDGYRAMAEGD</sequence>
<dbReference type="SUPFAM" id="SSF51735">
    <property type="entry name" value="NAD(P)-binding Rossmann-fold domains"/>
    <property type="match status" value="1"/>
</dbReference>
<comment type="caution">
    <text evidence="2">The sequence shown here is derived from an EMBL/GenBank/DDBJ whole genome shotgun (WGS) entry which is preliminary data.</text>
</comment>
<dbReference type="Pfam" id="PF01370">
    <property type="entry name" value="Epimerase"/>
    <property type="match status" value="1"/>
</dbReference>
<evidence type="ECO:0000313" key="2">
    <source>
        <dbReference type="EMBL" id="RAU90378.1"/>
    </source>
</evidence>
<dbReference type="PANTHER" id="PTHR48079">
    <property type="entry name" value="PROTEIN YEEZ"/>
    <property type="match status" value="1"/>
</dbReference>
<organism evidence="2 3">
    <name type="scientific">Mycobacterium colombiense</name>
    <dbReference type="NCBI Taxonomy" id="339268"/>
    <lineage>
        <taxon>Bacteria</taxon>
        <taxon>Bacillati</taxon>
        <taxon>Actinomycetota</taxon>
        <taxon>Actinomycetes</taxon>
        <taxon>Mycobacteriales</taxon>
        <taxon>Mycobacteriaceae</taxon>
        <taxon>Mycobacterium</taxon>
        <taxon>Mycobacterium avium complex (MAC)</taxon>
    </lineage>
</organism>
<dbReference type="InterPro" id="IPR001509">
    <property type="entry name" value="Epimerase_deHydtase"/>
</dbReference>
<dbReference type="InterPro" id="IPR051783">
    <property type="entry name" value="NAD(P)-dependent_oxidoreduct"/>
</dbReference>
<protein>
    <submittedName>
        <fullName evidence="2">NAD(P)-dependent oxidoreductase</fullName>
    </submittedName>
</protein>
<dbReference type="AlphaFoldDB" id="A0A329K3K7"/>
<dbReference type="Gene3D" id="3.40.50.720">
    <property type="entry name" value="NAD(P)-binding Rossmann-like Domain"/>
    <property type="match status" value="1"/>
</dbReference>
<evidence type="ECO:0000313" key="3">
    <source>
        <dbReference type="Proteomes" id="UP000250347"/>
    </source>
</evidence>
<reference evidence="2 3" key="1">
    <citation type="submission" date="2018-06" db="EMBL/GenBank/DDBJ databases">
        <title>NTM in soil in Japan.</title>
        <authorList>
            <person name="Ohya K."/>
        </authorList>
    </citation>
    <scope>NUCLEOTIDE SEQUENCE [LARGE SCALE GENOMIC DNA]</scope>
    <source>
        <strain evidence="2 3">GF76</strain>
    </source>
</reference>
<dbReference type="InterPro" id="IPR036291">
    <property type="entry name" value="NAD(P)-bd_dom_sf"/>
</dbReference>
<dbReference type="EMBL" id="QMEU01000126">
    <property type="protein sequence ID" value="RAU90378.1"/>
    <property type="molecule type" value="Genomic_DNA"/>
</dbReference>
<dbReference type="PANTHER" id="PTHR48079:SF6">
    <property type="entry name" value="NAD(P)-BINDING DOMAIN-CONTAINING PROTEIN-RELATED"/>
    <property type="match status" value="1"/>
</dbReference>